<evidence type="ECO:0000313" key="3">
    <source>
        <dbReference type="Proteomes" id="UP001385389"/>
    </source>
</evidence>
<dbReference type="InterPro" id="IPR015943">
    <property type="entry name" value="WD40/YVTN_repeat-like_dom_sf"/>
</dbReference>
<organism evidence="2 3">
    <name type="scientific">Pseudodesulfovibrio methanolicus</name>
    <dbReference type="NCBI Taxonomy" id="3126690"/>
    <lineage>
        <taxon>Bacteria</taxon>
        <taxon>Pseudomonadati</taxon>
        <taxon>Thermodesulfobacteriota</taxon>
        <taxon>Desulfovibrionia</taxon>
        <taxon>Desulfovibrionales</taxon>
        <taxon>Desulfovibrionaceae</taxon>
    </lineage>
</organism>
<reference evidence="2 3" key="1">
    <citation type="submission" date="2024-03" db="EMBL/GenBank/DDBJ databases">
        <title>Phenotype and Genome Characterization of a Sulfate-Reducing Bacterium Pseudodesulfovibrio sp. strain 5S69, isolated from Petroleum Reservoir in Tatarstan (Russia).</title>
        <authorList>
            <person name="Bidzhieva S.K."/>
            <person name="Kadnikov V."/>
            <person name="Tourova T.P."/>
            <person name="Samigullina S.R."/>
            <person name="Sokolova D.S."/>
            <person name="Poltaraus A.B."/>
            <person name="Avtukh A.N."/>
            <person name="Tereshina V.M."/>
            <person name="Mardanov A.V."/>
            <person name="Nazina T.N."/>
        </authorList>
    </citation>
    <scope>NUCLEOTIDE SEQUENCE [LARGE SCALE GENOMIC DNA]</scope>
    <source>
        <strain evidence="2 3">5S69</strain>
    </source>
</reference>
<dbReference type="EMBL" id="CP146609">
    <property type="protein sequence ID" value="WWX23900.1"/>
    <property type="molecule type" value="Genomic_DNA"/>
</dbReference>
<dbReference type="PANTHER" id="PTHR31270">
    <property type="entry name" value="GLUTAMINYL-PEPTIDE CYCLOTRANSFERASE"/>
    <property type="match status" value="1"/>
</dbReference>
<proteinExistence type="predicted"/>
<dbReference type="InterPro" id="IPR011044">
    <property type="entry name" value="Quino_amine_DH_bsu"/>
</dbReference>
<dbReference type="Gene3D" id="2.130.10.10">
    <property type="entry name" value="YVTN repeat-like/Quinoprotein amine dehydrogenase"/>
    <property type="match status" value="1"/>
</dbReference>
<dbReference type="Pfam" id="PF05096">
    <property type="entry name" value="Glu_cyclase_2"/>
    <property type="match status" value="1"/>
</dbReference>
<evidence type="ECO:0000313" key="2">
    <source>
        <dbReference type="EMBL" id="WWX23900.1"/>
    </source>
</evidence>
<keyword evidence="3" id="KW-1185">Reference proteome</keyword>
<feature type="signal peptide" evidence="1">
    <location>
        <begin position="1"/>
        <end position="23"/>
    </location>
</feature>
<feature type="chain" id="PRO_5045152542" evidence="1">
    <location>
        <begin position="24"/>
        <end position="261"/>
    </location>
</feature>
<sequence length="261" mass="29248">MHRLKSVLFLLPFLTVLAWTAPAAARAPVIRCKVIAAYPHDPGTSTQGLFYLHGLFYESSGGYGQSFLAIVEPATGRHLKAVAVAPDLFAEGIAPQGKTLRMLTWKSGVGLIYTLKDLRPVHSFAYRTTADSTEGWGLVQDGERFVMSTGKDRLEWRDAKTFAKVDELPVTDEGRPVYLLNELEFIGKWLYANIWKADRVAIIDIRDGRVRAWLDLSPLRERLGRGCGVANGIAYDTAGKRLYVTGKHWDRLFEIEIPELR</sequence>
<accession>A0ABZ2IZ02</accession>
<dbReference type="PANTHER" id="PTHR31270:SF1">
    <property type="entry name" value="GLUTAMINYL-PEPTIDE CYCLOTRANSFERASE"/>
    <property type="match status" value="1"/>
</dbReference>
<gene>
    <name evidence="2" type="ORF">V8V93_06740</name>
</gene>
<evidence type="ECO:0000256" key="1">
    <source>
        <dbReference type="SAM" id="SignalP"/>
    </source>
</evidence>
<keyword evidence="1" id="KW-0732">Signal</keyword>
<name>A0ABZ2IZ02_9BACT</name>
<dbReference type="RefSeq" id="WP_338669596.1">
    <property type="nucleotide sequence ID" value="NZ_CP146609.1"/>
</dbReference>
<protein>
    <submittedName>
        <fullName evidence="2">Glutaminyl-peptide cyclotransferase</fullName>
    </submittedName>
</protein>
<dbReference type="Proteomes" id="UP001385389">
    <property type="component" value="Chromosome"/>
</dbReference>
<dbReference type="SUPFAM" id="SSF50969">
    <property type="entry name" value="YVTN repeat-like/Quinoprotein amine dehydrogenase"/>
    <property type="match status" value="1"/>
</dbReference>
<dbReference type="InterPro" id="IPR007788">
    <property type="entry name" value="QCT"/>
</dbReference>